<accession>A0A841EZ41</accession>
<name>A0A841EZ41_9BACT</name>
<dbReference type="GO" id="GO:0016779">
    <property type="term" value="F:nucleotidyltransferase activity"/>
    <property type="evidence" value="ECO:0007669"/>
    <property type="project" value="UniProtKB-ARBA"/>
</dbReference>
<organism evidence="3 4">
    <name type="scientific">Arcicella rosea</name>
    <dbReference type="NCBI Taxonomy" id="502909"/>
    <lineage>
        <taxon>Bacteria</taxon>
        <taxon>Pseudomonadati</taxon>
        <taxon>Bacteroidota</taxon>
        <taxon>Cytophagia</taxon>
        <taxon>Cytophagales</taxon>
        <taxon>Flectobacillaceae</taxon>
        <taxon>Arcicella</taxon>
    </lineage>
</organism>
<dbReference type="PANTHER" id="PTHR43584">
    <property type="entry name" value="NUCLEOTIDYL TRANSFERASE"/>
    <property type="match status" value="1"/>
</dbReference>
<evidence type="ECO:0000256" key="1">
    <source>
        <dbReference type="ARBA" id="ARBA00022679"/>
    </source>
</evidence>
<dbReference type="NCBIfam" id="TIGR03991">
    <property type="entry name" value="alt_bact_glmU"/>
    <property type="match status" value="1"/>
</dbReference>
<dbReference type="RefSeq" id="WP_184135999.1">
    <property type="nucleotide sequence ID" value="NZ_JACHKT010000029.1"/>
</dbReference>
<proteinExistence type="predicted"/>
<protein>
    <submittedName>
        <fullName evidence="3">UDP-N-acetylglucosamine diphosphorylase/glucosamine-1-phosphate N-acetyltransferase</fullName>
    </submittedName>
</protein>
<evidence type="ECO:0000256" key="2">
    <source>
        <dbReference type="ARBA" id="ARBA00023315"/>
    </source>
</evidence>
<dbReference type="SUPFAM" id="SSF51161">
    <property type="entry name" value="Trimeric LpxA-like enzymes"/>
    <property type="match status" value="1"/>
</dbReference>
<evidence type="ECO:0000313" key="3">
    <source>
        <dbReference type="EMBL" id="MBB6004771.1"/>
    </source>
</evidence>
<keyword evidence="4" id="KW-1185">Reference proteome</keyword>
<evidence type="ECO:0000313" key="4">
    <source>
        <dbReference type="Proteomes" id="UP000524404"/>
    </source>
</evidence>
<reference evidence="3 4" key="1">
    <citation type="submission" date="2020-08" db="EMBL/GenBank/DDBJ databases">
        <title>Functional genomics of gut bacteria from endangered species of beetles.</title>
        <authorList>
            <person name="Carlos-Shanley C."/>
        </authorList>
    </citation>
    <scope>NUCLEOTIDE SEQUENCE [LARGE SCALE GENOMIC DNA]</scope>
    <source>
        <strain evidence="3 4">S00070</strain>
    </source>
</reference>
<dbReference type="AlphaFoldDB" id="A0A841EZ41"/>
<dbReference type="InterPro" id="IPR023917">
    <property type="entry name" value="Bifunctiontional_GlmU_bac-type"/>
</dbReference>
<comment type="caution">
    <text evidence="3">The sequence shown here is derived from an EMBL/GenBank/DDBJ whole genome shotgun (WGS) entry which is preliminary data.</text>
</comment>
<keyword evidence="1 3" id="KW-0808">Transferase</keyword>
<dbReference type="GO" id="GO:0016746">
    <property type="term" value="F:acyltransferase activity"/>
    <property type="evidence" value="ECO:0007669"/>
    <property type="project" value="UniProtKB-KW"/>
</dbReference>
<dbReference type="PANTHER" id="PTHR43584:SF8">
    <property type="entry name" value="N-ACETYLMURAMATE ALPHA-1-PHOSPHATE URIDYLYLTRANSFERASE"/>
    <property type="match status" value="1"/>
</dbReference>
<dbReference type="Gene3D" id="2.160.10.10">
    <property type="entry name" value="Hexapeptide repeat proteins"/>
    <property type="match status" value="1"/>
</dbReference>
<keyword evidence="2" id="KW-0012">Acyltransferase</keyword>
<dbReference type="EMBL" id="JACHKT010000029">
    <property type="protein sequence ID" value="MBB6004771.1"/>
    <property type="molecule type" value="Genomic_DNA"/>
</dbReference>
<dbReference type="InterPro" id="IPR050065">
    <property type="entry name" value="GlmU-like"/>
</dbReference>
<dbReference type="Pfam" id="PF13562">
    <property type="entry name" value="NTP_transf_4"/>
    <property type="match status" value="1"/>
</dbReference>
<dbReference type="Proteomes" id="UP000524404">
    <property type="component" value="Unassembled WGS sequence"/>
</dbReference>
<dbReference type="InterPro" id="IPR011004">
    <property type="entry name" value="Trimer_LpxA-like_sf"/>
</dbReference>
<gene>
    <name evidence="3" type="ORF">HNP25_003441</name>
</gene>
<sequence length="384" mass="42943">MNFILFDDLQIRQSLLPLTFTRPVGEIRIGIQTISEKWQAYLQSEISFYTQDYLQTKFPVILADDNVFINGAVCPTQTLVEAIQQLAPDTALLQRETILAYRSKEAKDTFENTITFEGTVRIIRHAIDIYTHNGEQIINDFQRITSGRTSQPINDRFTAFYNESQIFIEEGVDLKSVVLDATHGPIYIGKGASLSIGALIQGPFAICENSVVNMGAKMRRNTTIGPHCKVGGEISNSVIFGNSNKGHEGFMGNSVIGEWCNWGADTNNSNLKNDYSKVELWSYVSNRYENTGSQFVGLIMGDHSKCGINTMFNTGTVVGVNCNIFGADFQPKHIPSFSWSNGNGTFKTYHLRKANQVARAVLERRGKEFDAVEEQILKAIFEMI</sequence>